<reference evidence="2" key="1">
    <citation type="submission" date="2020-09" db="EMBL/GenBank/DDBJ databases">
        <title>Novel species of Mucilaginibacter isolated from a glacier on the Tibetan Plateau.</title>
        <authorList>
            <person name="Liu Q."/>
            <person name="Xin Y.-H."/>
        </authorList>
    </citation>
    <scope>NUCLEOTIDE SEQUENCE</scope>
    <source>
        <strain evidence="2">ZB1P21</strain>
    </source>
</reference>
<name>A0A926NP90_9SPHI</name>
<comment type="caution">
    <text evidence="2">The sequence shown here is derived from an EMBL/GenBank/DDBJ whole genome shotgun (WGS) entry which is preliminary data.</text>
</comment>
<dbReference type="Pfam" id="PF13715">
    <property type="entry name" value="CarbopepD_reg_2"/>
    <property type="match status" value="1"/>
</dbReference>
<dbReference type="Pfam" id="PF18939">
    <property type="entry name" value="DUF5686"/>
    <property type="match status" value="1"/>
</dbReference>
<sequence>MKPLITLFKQSIILILLLPLSLATAMAQSPVIKGIVTDVKRKETMPFVTVSFVGTSVGMSTNTKGEYSLVNNGNYKQIKVAFIGYKTIVKDIEPGKDQVINFNLIEDNRTLNEVVVRSNKKKKYTNKNNPAVELIRQVIEHKKQNQLENYDYAQYKQYERMIFSLSNLSDKFKNKKIFKNYQFMFKEQDSTAIGGKTLLPMYLEEKLSDNYYRKAPYAKKQVVEANKQVKYDANFVDNEGLKTYFNRMYQDINIYDNNISLLSNQLLSPIADHSPDYYKFFITDTLKDQQPNLIELSFTPRNTNGLLFEGRMYVTMDGNFAVQNAELTVNKNINLNFVRQMQANLSYEKNNDGRYHLSQSNLKIEFGINKNKGGGVYGERLVTINNFEINQPRSKEIYEGPAQVLASNADTKSDQYWTQSRPDSLDADAARIYKNVDSLQTIPSFKKTMDIATLVLAGYKNYGKFEVGPANTFYSFNPVEGFRPRIGGRSTPELSKRYYFETYGAYGTKDQQFKYFLSSTYSLNNKSIYAFPQSYVRASFQHDTKIPGQELQFVQESNFLLSFKRGDNDVWLYNDIFRLDYVHEFSNHLSYALGFKKWGQTPAGSLQFRNLLPNGAINDVNRINTTELSAQIRWAPHEKFYQGKLYRTPIPDRYPVFTLNYQQGVKGLLGGDYNYQNFTGNITKRFYLSQLGYTDVSAEGSYLFGQVPFPLLDIHHANQTYAFQLYSYNLMNFQEFVSDHYASIAIDHNFNGFLFNRVPLLKKLKLREIIDFKSLWGGVRAENNPANNSALLRFPGSGGTNGGTYALGSKPYMEGSVGVGNIFKLLRVDLVKRFTYLDNPGAPEWGVRAMVKFDF</sequence>
<dbReference type="GO" id="GO:0004180">
    <property type="term" value="F:carboxypeptidase activity"/>
    <property type="evidence" value="ECO:0007669"/>
    <property type="project" value="UniProtKB-KW"/>
</dbReference>
<evidence type="ECO:0000256" key="1">
    <source>
        <dbReference type="SAM" id="SignalP"/>
    </source>
</evidence>
<feature type="chain" id="PRO_5037621602" evidence="1">
    <location>
        <begin position="28"/>
        <end position="855"/>
    </location>
</feature>
<accession>A0A926NP90</accession>
<keyword evidence="2" id="KW-0121">Carboxypeptidase</keyword>
<keyword evidence="2" id="KW-0378">Hydrolase</keyword>
<feature type="signal peptide" evidence="1">
    <location>
        <begin position="1"/>
        <end position="27"/>
    </location>
</feature>
<dbReference type="Gene3D" id="2.60.40.1120">
    <property type="entry name" value="Carboxypeptidase-like, regulatory domain"/>
    <property type="match status" value="1"/>
</dbReference>
<organism evidence="2 3">
    <name type="scientific">Mucilaginibacter glaciei</name>
    <dbReference type="NCBI Taxonomy" id="2772109"/>
    <lineage>
        <taxon>Bacteria</taxon>
        <taxon>Pseudomonadati</taxon>
        <taxon>Bacteroidota</taxon>
        <taxon>Sphingobacteriia</taxon>
        <taxon>Sphingobacteriales</taxon>
        <taxon>Sphingobacteriaceae</taxon>
        <taxon>Mucilaginibacter</taxon>
    </lineage>
</organism>
<protein>
    <submittedName>
        <fullName evidence="2">Carboxypeptidase-like regulatory domain-containing protein</fullName>
    </submittedName>
</protein>
<gene>
    <name evidence="2" type="ORF">IDJ76_17065</name>
</gene>
<dbReference type="EMBL" id="JACWMX010000007">
    <property type="protein sequence ID" value="MBD1394821.1"/>
    <property type="molecule type" value="Genomic_DNA"/>
</dbReference>
<dbReference type="SUPFAM" id="SSF49464">
    <property type="entry name" value="Carboxypeptidase regulatory domain-like"/>
    <property type="match status" value="1"/>
</dbReference>
<evidence type="ECO:0000313" key="3">
    <source>
        <dbReference type="Proteomes" id="UP000619078"/>
    </source>
</evidence>
<keyword evidence="2" id="KW-0645">Protease</keyword>
<proteinExistence type="predicted"/>
<dbReference type="AlphaFoldDB" id="A0A926NP90"/>
<dbReference type="RefSeq" id="WP_191164809.1">
    <property type="nucleotide sequence ID" value="NZ_JACWMX010000007.1"/>
</dbReference>
<keyword evidence="1" id="KW-0732">Signal</keyword>
<dbReference type="Proteomes" id="UP000619078">
    <property type="component" value="Unassembled WGS sequence"/>
</dbReference>
<dbReference type="InterPro" id="IPR043741">
    <property type="entry name" value="DUF5686"/>
</dbReference>
<keyword evidence="3" id="KW-1185">Reference proteome</keyword>
<dbReference type="InterPro" id="IPR008969">
    <property type="entry name" value="CarboxyPept-like_regulatory"/>
</dbReference>
<evidence type="ECO:0000313" key="2">
    <source>
        <dbReference type="EMBL" id="MBD1394821.1"/>
    </source>
</evidence>